<keyword evidence="8" id="KW-0503">Monooxygenase</keyword>
<dbReference type="InterPro" id="IPR001128">
    <property type="entry name" value="Cyt_P450"/>
</dbReference>
<comment type="similarity">
    <text evidence="3">Belongs to the cytochrome P450 family.</text>
</comment>
<dbReference type="GO" id="GO:0016705">
    <property type="term" value="F:oxidoreductase activity, acting on paired donors, with incorporation or reduction of molecular oxygen"/>
    <property type="evidence" value="ECO:0007669"/>
    <property type="project" value="InterPro"/>
</dbReference>
<evidence type="ECO:0000256" key="8">
    <source>
        <dbReference type="ARBA" id="ARBA00023033"/>
    </source>
</evidence>
<name>A0A164RXI8_9AGAM</name>
<keyword evidence="11" id="KW-1185">Reference proteome</keyword>
<keyword evidence="4 9" id="KW-0349">Heme</keyword>
<dbReference type="InterPro" id="IPR036396">
    <property type="entry name" value="Cyt_P450_sf"/>
</dbReference>
<organism evidence="10 11">
    <name type="scientific">Sistotremastrum niveocremeum HHB9708</name>
    <dbReference type="NCBI Taxonomy" id="1314777"/>
    <lineage>
        <taxon>Eukaryota</taxon>
        <taxon>Fungi</taxon>
        <taxon>Dikarya</taxon>
        <taxon>Basidiomycota</taxon>
        <taxon>Agaricomycotina</taxon>
        <taxon>Agaricomycetes</taxon>
        <taxon>Sistotremastrales</taxon>
        <taxon>Sistotremastraceae</taxon>
        <taxon>Sertulicium</taxon>
        <taxon>Sertulicium niveocremeum</taxon>
    </lineage>
</organism>
<evidence type="ECO:0000256" key="5">
    <source>
        <dbReference type="ARBA" id="ARBA00022723"/>
    </source>
</evidence>
<dbReference type="STRING" id="1314777.A0A164RXI8"/>
<comment type="pathway">
    <text evidence="2">Secondary metabolite biosynthesis.</text>
</comment>
<dbReference type="PANTHER" id="PTHR46300">
    <property type="entry name" value="P450, PUTATIVE (EUROFUNG)-RELATED-RELATED"/>
    <property type="match status" value="1"/>
</dbReference>
<dbReference type="AlphaFoldDB" id="A0A164RXI8"/>
<dbReference type="PRINTS" id="PR00463">
    <property type="entry name" value="EP450I"/>
</dbReference>
<dbReference type="GO" id="GO:0020037">
    <property type="term" value="F:heme binding"/>
    <property type="evidence" value="ECO:0007669"/>
    <property type="project" value="InterPro"/>
</dbReference>
<evidence type="ECO:0000256" key="7">
    <source>
        <dbReference type="ARBA" id="ARBA00023004"/>
    </source>
</evidence>
<keyword evidence="7 9" id="KW-0408">Iron</keyword>
<dbReference type="Pfam" id="PF00067">
    <property type="entry name" value="p450"/>
    <property type="match status" value="1"/>
</dbReference>
<evidence type="ECO:0000256" key="3">
    <source>
        <dbReference type="ARBA" id="ARBA00010617"/>
    </source>
</evidence>
<evidence type="ECO:0000256" key="2">
    <source>
        <dbReference type="ARBA" id="ARBA00005179"/>
    </source>
</evidence>
<dbReference type="CDD" id="cd11065">
    <property type="entry name" value="CYP64-like"/>
    <property type="match status" value="1"/>
</dbReference>
<evidence type="ECO:0000256" key="6">
    <source>
        <dbReference type="ARBA" id="ARBA00023002"/>
    </source>
</evidence>
<dbReference type="GO" id="GO:0004497">
    <property type="term" value="F:monooxygenase activity"/>
    <property type="evidence" value="ECO:0007669"/>
    <property type="project" value="UniProtKB-KW"/>
</dbReference>
<dbReference type="PANTHER" id="PTHR46300:SF7">
    <property type="entry name" value="P450, PUTATIVE (EUROFUNG)-RELATED"/>
    <property type="match status" value="1"/>
</dbReference>
<gene>
    <name evidence="10" type="ORF">SISNIDRAFT_414784</name>
</gene>
<comment type="cofactor">
    <cofactor evidence="1 9">
        <name>heme</name>
        <dbReference type="ChEBI" id="CHEBI:30413"/>
    </cofactor>
</comment>
<dbReference type="Gene3D" id="1.10.630.10">
    <property type="entry name" value="Cytochrome P450"/>
    <property type="match status" value="1"/>
</dbReference>
<evidence type="ECO:0000313" key="10">
    <source>
        <dbReference type="EMBL" id="KZS90977.1"/>
    </source>
</evidence>
<dbReference type="EMBL" id="KV419418">
    <property type="protein sequence ID" value="KZS90977.1"/>
    <property type="molecule type" value="Genomic_DNA"/>
</dbReference>
<sequence>PQNTKLPYPPGPAGLPILGNIFQIPLKGPWAKFSELASTYGDIFRLSMIGQDLIVLNSFEGAYDLLHKRGAIYSDRPGMSLTRDHGGWKFMLGTEPYGESFHIKRRLTNQSLNPSASKKYYDIMTDHINTFVLHLLRHPSNFRTYNRTYTGANIMMMSYGHQVIDENDEWIRNAEEAATTVDTLGVHPIDVWPFLGKLPLWLWGPNLVRRIERMKKATYQVSTVPYEIVKQQFFEGVAVPSMARNLIEDNLQANGSVMYEESINGALAGAYLGVSRIHSVSVLDTFVIAMILHPEIQHEAQKAIDDLLQGKRLPTLEDRGKLPFVDAVLKEVLRWKPVLPGGIPHRSIEDDEYKGMYIRKGSTVIFNVLGMMYNVKDFPEPSKFDPHRFLTSADASDEGAQPFLHQSSPVAYTRARICPGRHVALSWMWITIATLLAVFKISPELDDDGKPILPDLDYEQALVRYCEFRVNPGLSELKRGM</sequence>
<dbReference type="InterPro" id="IPR050364">
    <property type="entry name" value="Cytochrome_P450_fung"/>
</dbReference>
<reference evidence="10 11" key="1">
    <citation type="journal article" date="2016" name="Mol. Biol. Evol.">
        <title>Comparative Genomics of Early-Diverging Mushroom-Forming Fungi Provides Insights into the Origins of Lignocellulose Decay Capabilities.</title>
        <authorList>
            <person name="Nagy L.G."/>
            <person name="Riley R."/>
            <person name="Tritt A."/>
            <person name="Adam C."/>
            <person name="Daum C."/>
            <person name="Floudas D."/>
            <person name="Sun H."/>
            <person name="Yadav J.S."/>
            <person name="Pangilinan J."/>
            <person name="Larsson K.H."/>
            <person name="Matsuura K."/>
            <person name="Barry K."/>
            <person name="Labutti K."/>
            <person name="Kuo R."/>
            <person name="Ohm R.A."/>
            <person name="Bhattacharya S.S."/>
            <person name="Shirouzu T."/>
            <person name="Yoshinaga Y."/>
            <person name="Martin F.M."/>
            <person name="Grigoriev I.V."/>
            <person name="Hibbett D.S."/>
        </authorList>
    </citation>
    <scope>NUCLEOTIDE SEQUENCE [LARGE SCALE GENOMIC DNA]</scope>
    <source>
        <strain evidence="10 11">HHB9708</strain>
    </source>
</reference>
<evidence type="ECO:0000313" key="11">
    <source>
        <dbReference type="Proteomes" id="UP000076722"/>
    </source>
</evidence>
<evidence type="ECO:0000256" key="4">
    <source>
        <dbReference type="ARBA" id="ARBA00022617"/>
    </source>
</evidence>
<evidence type="ECO:0000256" key="1">
    <source>
        <dbReference type="ARBA" id="ARBA00001971"/>
    </source>
</evidence>
<dbReference type="InterPro" id="IPR002401">
    <property type="entry name" value="Cyt_P450_E_grp-I"/>
</dbReference>
<feature type="non-terminal residue" evidence="10">
    <location>
        <position position="1"/>
    </location>
</feature>
<keyword evidence="5 9" id="KW-0479">Metal-binding</keyword>
<dbReference type="SUPFAM" id="SSF48264">
    <property type="entry name" value="Cytochrome P450"/>
    <property type="match status" value="1"/>
</dbReference>
<proteinExistence type="inferred from homology"/>
<dbReference type="GO" id="GO:0005506">
    <property type="term" value="F:iron ion binding"/>
    <property type="evidence" value="ECO:0007669"/>
    <property type="project" value="InterPro"/>
</dbReference>
<keyword evidence="6" id="KW-0560">Oxidoreductase</keyword>
<accession>A0A164RXI8</accession>
<feature type="binding site" description="axial binding residue" evidence="9">
    <location>
        <position position="418"/>
    </location>
    <ligand>
        <name>heme</name>
        <dbReference type="ChEBI" id="CHEBI:30413"/>
    </ligand>
    <ligandPart>
        <name>Fe</name>
        <dbReference type="ChEBI" id="CHEBI:18248"/>
    </ligandPart>
</feature>
<dbReference type="Proteomes" id="UP000076722">
    <property type="component" value="Unassembled WGS sequence"/>
</dbReference>
<evidence type="ECO:0000256" key="9">
    <source>
        <dbReference type="PIRSR" id="PIRSR602401-1"/>
    </source>
</evidence>
<protein>
    <submittedName>
        <fullName evidence="10">Cytochrome P450</fullName>
    </submittedName>
</protein>